<dbReference type="InterPro" id="IPR039564">
    <property type="entry name" value="Peptidase_C39-like"/>
</dbReference>
<comment type="caution">
    <text evidence="2">The sequence shown here is derived from an EMBL/GenBank/DDBJ whole genome shotgun (WGS) entry which is preliminary data.</text>
</comment>
<proteinExistence type="predicted"/>
<gene>
    <name evidence="2" type="ORF">LCGC14_0794130</name>
</gene>
<name>A0A0F9SBK7_9ZZZZ</name>
<dbReference type="EMBL" id="LAZR01002109">
    <property type="protein sequence ID" value="KKN34366.1"/>
    <property type="molecule type" value="Genomic_DNA"/>
</dbReference>
<protein>
    <recommendedName>
        <fullName evidence="1">Peptidase C39-like domain-containing protein</fullName>
    </recommendedName>
</protein>
<sequence length="202" mass="23516">MKSELKYWNDIDTHYTQENNPQEQILYKEDGKGFLEFCGSTAAVSLLHARGNKVEIICPGAWKPQPEGVLGNFFHDPRNYAEFSRLNKSIDPKEYFNNRMLGFYPYAIKQVFGVESIVEKKSVEDIDKLLSKNIGVMLWLKKPSHFIAVVKYDKEDNTIIYNDPWKKNYYPSGLKGTSGFNRKIKRIELEKNLNHYRILIGV</sequence>
<feature type="domain" description="Peptidase C39-like" evidence="1">
    <location>
        <begin position="93"/>
        <end position="165"/>
    </location>
</feature>
<evidence type="ECO:0000259" key="1">
    <source>
        <dbReference type="Pfam" id="PF13529"/>
    </source>
</evidence>
<evidence type="ECO:0000313" key="2">
    <source>
        <dbReference type="EMBL" id="KKN34366.1"/>
    </source>
</evidence>
<reference evidence="2" key="1">
    <citation type="journal article" date="2015" name="Nature">
        <title>Complex archaea that bridge the gap between prokaryotes and eukaryotes.</title>
        <authorList>
            <person name="Spang A."/>
            <person name="Saw J.H."/>
            <person name="Jorgensen S.L."/>
            <person name="Zaremba-Niedzwiedzka K."/>
            <person name="Martijn J."/>
            <person name="Lind A.E."/>
            <person name="van Eijk R."/>
            <person name="Schleper C."/>
            <person name="Guy L."/>
            <person name="Ettema T.J."/>
        </authorList>
    </citation>
    <scope>NUCLEOTIDE SEQUENCE</scope>
</reference>
<dbReference type="AlphaFoldDB" id="A0A0F9SBK7"/>
<accession>A0A0F9SBK7</accession>
<organism evidence="2">
    <name type="scientific">marine sediment metagenome</name>
    <dbReference type="NCBI Taxonomy" id="412755"/>
    <lineage>
        <taxon>unclassified sequences</taxon>
        <taxon>metagenomes</taxon>
        <taxon>ecological metagenomes</taxon>
    </lineage>
</organism>
<dbReference type="Pfam" id="PF13529">
    <property type="entry name" value="Peptidase_C39_2"/>
    <property type="match status" value="1"/>
</dbReference>